<dbReference type="GO" id="GO:0005576">
    <property type="term" value="C:extracellular region"/>
    <property type="evidence" value="ECO:0007669"/>
    <property type="project" value="UniProtKB-SubCell"/>
</dbReference>
<evidence type="ECO:0000256" key="2">
    <source>
        <dbReference type="ARBA" id="ARBA00005581"/>
    </source>
</evidence>
<dbReference type="AlphaFoldDB" id="A0AA88DXT1"/>
<sequence>MTTTNNIVGLFNFSLLLLLAFFIARPTSSFASLLTKYHVHVINDMPEMGANILFVQCKSGDDDKGARELRLGEEYGWGTRVNAVGTTLFFCLLKWEDVKARYFEALETKAVARR</sequence>
<comment type="similarity">
    <text evidence="2 6">Belongs to the plant self-incompatibility (S1) protein family.</text>
</comment>
<feature type="signal peptide" evidence="6">
    <location>
        <begin position="1"/>
        <end position="29"/>
    </location>
</feature>
<accession>A0AA88DXT1</accession>
<gene>
    <name evidence="7" type="ORF">TIFTF001_032860</name>
</gene>
<protein>
    <recommendedName>
        <fullName evidence="6">S-protein homolog</fullName>
    </recommendedName>
</protein>
<comment type="subcellular location">
    <subcellularLocation>
        <location evidence="1 6">Secreted</location>
    </subcellularLocation>
</comment>
<dbReference type="PANTHER" id="PTHR31232">
    <property type="match status" value="1"/>
</dbReference>
<keyword evidence="4 6" id="KW-0964">Secreted</keyword>
<dbReference type="PANTHER" id="PTHR31232:SF155">
    <property type="entry name" value="PLANT SELF-INCOMPATIBILITY PROTEIN S1 FAMILY"/>
    <property type="match status" value="1"/>
</dbReference>
<reference evidence="7" key="1">
    <citation type="submission" date="2023-07" db="EMBL/GenBank/DDBJ databases">
        <title>draft genome sequence of fig (Ficus carica).</title>
        <authorList>
            <person name="Takahashi T."/>
            <person name="Nishimura K."/>
        </authorList>
    </citation>
    <scope>NUCLEOTIDE SEQUENCE</scope>
</reference>
<dbReference type="GO" id="GO:0060320">
    <property type="term" value="P:rejection of self pollen"/>
    <property type="evidence" value="ECO:0007669"/>
    <property type="project" value="UniProtKB-KW"/>
</dbReference>
<keyword evidence="8" id="KW-1185">Reference proteome</keyword>
<evidence type="ECO:0000313" key="8">
    <source>
        <dbReference type="Proteomes" id="UP001187192"/>
    </source>
</evidence>
<dbReference type="Pfam" id="PF05938">
    <property type="entry name" value="Self-incomp_S1"/>
    <property type="match status" value="1"/>
</dbReference>
<evidence type="ECO:0000256" key="6">
    <source>
        <dbReference type="RuleBase" id="RU367044"/>
    </source>
</evidence>
<evidence type="ECO:0000256" key="5">
    <source>
        <dbReference type="ARBA" id="ARBA00022729"/>
    </source>
</evidence>
<feature type="chain" id="PRO_5041516767" description="S-protein homolog" evidence="6">
    <location>
        <begin position="30"/>
        <end position="114"/>
    </location>
</feature>
<keyword evidence="3 6" id="KW-0713">Self-incompatibility</keyword>
<evidence type="ECO:0000256" key="1">
    <source>
        <dbReference type="ARBA" id="ARBA00004613"/>
    </source>
</evidence>
<name>A0AA88DXT1_FICCA</name>
<evidence type="ECO:0000313" key="7">
    <source>
        <dbReference type="EMBL" id="GMN63789.1"/>
    </source>
</evidence>
<dbReference type="InterPro" id="IPR010264">
    <property type="entry name" value="Self-incomp_S1"/>
</dbReference>
<proteinExistence type="inferred from homology"/>
<evidence type="ECO:0000256" key="3">
    <source>
        <dbReference type="ARBA" id="ARBA00022471"/>
    </source>
</evidence>
<dbReference type="EMBL" id="BTGU01000159">
    <property type="protein sequence ID" value="GMN63789.1"/>
    <property type="molecule type" value="Genomic_DNA"/>
</dbReference>
<keyword evidence="5 6" id="KW-0732">Signal</keyword>
<comment type="caution">
    <text evidence="7">The sequence shown here is derived from an EMBL/GenBank/DDBJ whole genome shotgun (WGS) entry which is preliminary data.</text>
</comment>
<organism evidence="7 8">
    <name type="scientific">Ficus carica</name>
    <name type="common">Common fig</name>
    <dbReference type="NCBI Taxonomy" id="3494"/>
    <lineage>
        <taxon>Eukaryota</taxon>
        <taxon>Viridiplantae</taxon>
        <taxon>Streptophyta</taxon>
        <taxon>Embryophyta</taxon>
        <taxon>Tracheophyta</taxon>
        <taxon>Spermatophyta</taxon>
        <taxon>Magnoliopsida</taxon>
        <taxon>eudicotyledons</taxon>
        <taxon>Gunneridae</taxon>
        <taxon>Pentapetalae</taxon>
        <taxon>rosids</taxon>
        <taxon>fabids</taxon>
        <taxon>Rosales</taxon>
        <taxon>Moraceae</taxon>
        <taxon>Ficeae</taxon>
        <taxon>Ficus</taxon>
    </lineage>
</organism>
<dbReference type="Proteomes" id="UP001187192">
    <property type="component" value="Unassembled WGS sequence"/>
</dbReference>
<evidence type="ECO:0000256" key="4">
    <source>
        <dbReference type="ARBA" id="ARBA00022525"/>
    </source>
</evidence>